<reference evidence="1 2" key="1">
    <citation type="submission" date="2022-05" db="EMBL/GenBank/DDBJ databases">
        <authorList>
            <consortium name="Genoscope - CEA"/>
            <person name="William W."/>
        </authorList>
    </citation>
    <scope>NUCLEOTIDE SEQUENCE [LARGE SCALE GENOMIC DNA]</scope>
</reference>
<proteinExistence type="predicted"/>
<comment type="caution">
    <text evidence="1">The sequence shown here is derived from an EMBL/GenBank/DDBJ whole genome shotgun (WGS) entry which is preliminary data.</text>
</comment>
<dbReference type="AlphaFoldDB" id="A0AAU9Y3A5"/>
<organism evidence="1 2">
    <name type="scientific">Pocillopora meandrina</name>
    <dbReference type="NCBI Taxonomy" id="46732"/>
    <lineage>
        <taxon>Eukaryota</taxon>
        <taxon>Metazoa</taxon>
        <taxon>Cnidaria</taxon>
        <taxon>Anthozoa</taxon>
        <taxon>Hexacorallia</taxon>
        <taxon>Scleractinia</taxon>
        <taxon>Astrocoeniina</taxon>
        <taxon>Pocilloporidae</taxon>
        <taxon>Pocillopora</taxon>
    </lineage>
</organism>
<evidence type="ECO:0000313" key="2">
    <source>
        <dbReference type="Proteomes" id="UP001159428"/>
    </source>
</evidence>
<gene>
    <name evidence="1" type="ORF">PMEA_00005229</name>
</gene>
<keyword evidence="2" id="KW-1185">Reference proteome</keyword>
<accession>A0AAU9Y3A5</accession>
<dbReference type="Proteomes" id="UP001159428">
    <property type="component" value="Unassembled WGS sequence"/>
</dbReference>
<sequence>MALYKQLVAQAKACINPGFRFYQQKFHVQFHNIVRAFKAARLCCPIQVQALHSTAASVQELKQFSFITAEVVQLVEELPNYLDLATADGAAIETEEGKVQWGLHMPLLSQIDLLQSKRSCWCSLVQHQLNECLACCKMHLASSKRQH</sequence>
<name>A0AAU9Y3A5_9CNID</name>
<evidence type="ECO:0000313" key="1">
    <source>
        <dbReference type="EMBL" id="CAH3166261.1"/>
    </source>
</evidence>
<dbReference type="EMBL" id="CALNXJ010000131">
    <property type="protein sequence ID" value="CAH3166261.1"/>
    <property type="molecule type" value="Genomic_DNA"/>
</dbReference>
<protein>
    <submittedName>
        <fullName evidence="1">Uncharacterized protein</fullName>
    </submittedName>
</protein>